<dbReference type="InterPro" id="IPR000847">
    <property type="entry name" value="LysR_HTH_N"/>
</dbReference>
<evidence type="ECO:0000313" key="6">
    <source>
        <dbReference type="EMBL" id="SMP32945.1"/>
    </source>
</evidence>
<dbReference type="Pfam" id="PF00126">
    <property type="entry name" value="HTH_1"/>
    <property type="match status" value="1"/>
</dbReference>
<evidence type="ECO:0000256" key="2">
    <source>
        <dbReference type="ARBA" id="ARBA00023015"/>
    </source>
</evidence>
<reference evidence="6 7" key="1">
    <citation type="submission" date="2017-05" db="EMBL/GenBank/DDBJ databases">
        <authorList>
            <person name="Varghese N."/>
            <person name="Submissions S."/>
        </authorList>
    </citation>
    <scope>NUCLEOTIDE SEQUENCE [LARGE SCALE GENOMIC DNA]</scope>
    <source>
        <strain evidence="6 7">DSM 15949</strain>
    </source>
</reference>
<dbReference type="InterPro" id="IPR058163">
    <property type="entry name" value="LysR-type_TF_proteobact-type"/>
</dbReference>
<name>A0ABY1PHG4_9HYPH</name>
<feature type="domain" description="HTH lysR-type" evidence="5">
    <location>
        <begin position="1"/>
        <end position="63"/>
    </location>
</feature>
<organism evidence="6 7">
    <name type="scientific">Roseibium denhamense</name>
    <dbReference type="NCBI Taxonomy" id="76305"/>
    <lineage>
        <taxon>Bacteria</taxon>
        <taxon>Pseudomonadati</taxon>
        <taxon>Pseudomonadota</taxon>
        <taxon>Alphaproteobacteria</taxon>
        <taxon>Hyphomicrobiales</taxon>
        <taxon>Stappiaceae</taxon>
        <taxon>Roseibium</taxon>
    </lineage>
</organism>
<dbReference type="Gene3D" id="1.10.10.10">
    <property type="entry name" value="Winged helix-like DNA-binding domain superfamily/Winged helix DNA-binding domain"/>
    <property type="match status" value="1"/>
</dbReference>
<dbReference type="PANTHER" id="PTHR30537:SF5">
    <property type="entry name" value="HTH-TYPE TRANSCRIPTIONAL ACTIVATOR TTDR-RELATED"/>
    <property type="match status" value="1"/>
</dbReference>
<proteinExistence type="inferred from homology"/>
<dbReference type="SUPFAM" id="SSF53850">
    <property type="entry name" value="Periplasmic binding protein-like II"/>
    <property type="match status" value="1"/>
</dbReference>
<keyword evidence="7" id="KW-1185">Reference proteome</keyword>
<dbReference type="Gene3D" id="3.40.190.290">
    <property type="match status" value="1"/>
</dbReference>
<gene>
    <name evidence="6" type="ORF">SAMN06265374_3631</name>
</gene>
<evidence type="ECO:0000313" key="7">
    <source>
        <dbReference type="Proteomes" id="UP001157914"/>
    </source>
</evidence>
<evidence type="ECO:0000259" key="5">
    <source>
        <dbReference type="PROSITE" id="PS50931"/>
    </source>
</evidence>
<sequence>MDVSIEQLKSLMVFAQVVNRGTFSAAGKHLGLSRAVVSYHIKKLETLYGLKLLNRSTRRLSVTEAGQQLYTHCETILREAQAAQHVVERFKHEPEGSLRISCPVSMGLGRMVPIFSAFRKAYPKIKLSIDFTDEVVDILKGGYDIAFRGGRLENSDLQATKLATLHTCLCGSPGYLNTSSRPKTIDDLQQHEWVVYERAREIEFTLENGQSVHFEPSGSIATNNAAARTAFVEAGLGLGRIPAYDALPRIEDGRLEAVLPDIKLLPIAFYGVFPPGASMSKNLRLLLDFSKQSLAQN</sequence>
<dbReference type="InterPro" id="IPR036388">
    <property type="entry name" value="WH-like_DNA-bd_sf"/>
</dbReference>
<accession>A0ABY1PHG4</accession>
<dbReference type="PROSITE" id="PS50931">
    <property type="entry name" value="HTH_LYSR"/>
    <property type="match status" value="1"/>
</dbReference>
<dbReference type="CDD" id="cd08422">
    <property type="entry name" value="PBP2_CrgA_like"/>
    <property type="match status" value="1"/>
</dbReference>
<keyword evidence="2" id="KW-0805">Transcription regulation</keyword>
<dbReference type="InterPro" id="IPR036390">
    <property type="entry name" value="WH_DNA-bd_sf"/>
</dbReference>
<evidence type="ECO:0000256" key="1">
    <source>
        <dbReference type="ARBA" id="ARBA00009437"/>
    </source>
</evidence>
<comment type="similarity">
    <text evidence="1">Belongs to the LysR transcriptional regulatory family.</text>
</comment>
<dbReference type="Proteomes" id="UP001157914">
    <property type="component" value="Unassembled WGS sequence"/>
</dbReference>
<dbReference type="Pfam" id="PF03466">
    <property type="entry name" value="LysR_substrate"/>
    <property type="match status" value="1"/>
</dbReference>
<dbReference type="RefSeq" id="WP_155191451.1">
    <property type="nucleotide sequence ID" value="NZ_BAAAEA010000001.1"/>
</dbReference>
<evidence type="ECO:0000256" key="3">
    <source>
        <dbReference type="ARBA" id="ARBA00023125"/>
    </source>
</evidence>
<dbReference type="EMBL" id="FXTT01000005">
    <property type="protein sequence ID" value="SMP32945.1"/>
    <property type="molecule type" value="Genomic_DNA"/>
</dbReference>
<evidence type="ECO:0000256" key="4">
    <source>
        <dbReference type="ARBA" id="ARBA00023163"/>
    </source>
</evidence>
<dbReference type="PANTHER" id="PTHR30537">
    <property type="entry name" value="HTH-TYPE TRANSCRIPTIONAL REGULATOR"/>
    <property type="match status" value="1"/>
</dbReference>
<comment type="caution">
    <text evidence="6">The sequence shown here is derived from an EMBL/GenBank/DDBJ whole genome shotgun (WGS) entry which is preliminary data.</text>
</comment>
<protein>
    <submittedName>
        <fullName evidence="6">Transcriptional regulator, LysR family</fullName>
    </submittedName>
</protein>
<dbReference type="SUPFAM" id="SSF46785">
    <property type="entry name" value="Winged helix' DNA-binding domain"/>
    <property type="match status" value="1"/>
</dbReference>
<keyword evidence="4" id="KW-0804">Transcription</keyword>
<dbReference type="InterPro" id="IPR005119">
    <property type="entry name" value="LysR_subst-bd"/>
</dbReference>
<keyword evidence="3" id="KW-0238">DNA-binding</keyword>